<evidence type="ECO:0000256" key="7">
    <source>
        <dbReference type="ARBA" id="ARBA00023014"/>
    </source>
</evidence>
<reference evidence="14" key="1">
    <citation type="journal article" date="2021" name="mSystems">
        <title>Bacteria and Archaea Synergistically Convert Glycine Betaine to Biogenic Methane in the Formosa Cold Seep of the South China Sea.</title>
        <authorList>
            <person name="Li L."/>
            <person name="Zhang W."/>
            <person name="Zhang S."/>
            <person name="Song L."/>
            <person name="Sun Q."/>
            <person name="Zhang H."/>
            <person name="Xiang H."/>
            <person name="Dong X."/>
        </authorList>
    </citation>
    <scope>NUCLEOTIDE SEQUENCE</scope>
    <source>
        <strain evidence="14">ZWT</strain>
    </source>
</reference>
<comment type="catalytic activity">
    <reaction evidence="12">
        <text>2'-deoxyribonucleotide-(2'-deoxyribose 5'-phosphate)-2'-deoxyribonucleotide-DNA = a 3'-end 2'-deoxyribonucleotide-(2,3-dehydro-2,3-deoxyribose 5'-phosphate)-DNA + a 5'-end 5'-phospho-2'-deoxyribonucleoside-DNA + H(+)</text>
        <dbReference type="Rhea" id="RHEA:66592"/>
        <dbReference type="Rhea" id="RHEA-COMP:13180"/>
        <dbReference type="Rhea" id="RHEA-COMP:16897"/>
        <dbReference type="Rhea" id="RHEA-COMP:17067"/>
        <dbReference type="ChEBI" id="CHEBI:15378"/>
        <dbReference type="ChEBI" id="CHEBI:136412"/>
        <dbReference type="ChEBI" id="CHEBI:157695"/>
        <dbReference type="ChEBI" id="CHEBI:167181"/>
        <dbReference type="EC" id="4.2.99.18"/>
    </reaction>
</comment>
<dbReference type="InterPro" id="IPR023170">
    <property type="entry name" value="HhH_base_excis_C"/>
</dbReference>
<name>A0A9J6P0Q0_9CLOT</name>
<evidence type="ECO:0000259" key="13">
    <source>
        <dbReference type="SMART" id="SM00478"/>
    </source>
</evidence>
<feature type="binding site" evidence="12">
    <location>
        <position position="198"/>
    </location>
    <ligand>
        <name>[4Fe-4S] cluster</name>
        <dbReference type="ChEBI" id="CHEBI:49883"/>
    </ligand>
</feature>
<comment type="cofactor">
    <cofactor evidence="12">
        <name>[4Fe-4S] cluster</name>
        <dbReference type="ChEBI" id="CHEBI:49883"/>
    </cofactor>
    <text evidence="12">Binds 1 [4Fe-4S] cluster.</text>
</comment>
<evidence type="ECO:0000256" key="8">
    <source>
        <dbReference type="ARBA" id="ARBA00023125"/>
    </source>
</evidence>
<dbReference type="EC" id="4.2.99.18" evidence="12"/>
<keyword evidence="9 12" id="KW-0234">DNA repair</keyword>
<dbReference type="Proteomes" id="UP001056429">
    <property type="component" value="Unassembled WGS sequence"/>
</dbReference>
<evidence type="ECO:0000256" key="11">
    <source>
        <dbReference type="ARBA" id="ARBA00023295"/>
    </source>
</evidence>
<dbReference type="PIRSF" id="PIRSF001435">
    <property type="entry name" value="Nth"/>
    <property type="match status" value="1"/>
</dbReference>
<dbReference type="GO" id="GO:0019104">
    <property type="term" value="F:DNA N-glycosylase activity"/>
    <property type="evidence" value="ECO:0007669"/>
    <property type="project" value="UniProtKB-UniRule"/>
</dbReference>
<dbReference type="Pfam" id="PF00730">
    <property type="entry name" value="HhH-GPD"/>
    <property type="match status" value="1"/>
</dbReference>
<dbReference type="InterPro" id="IPR000445">
    <property type="entry name" value="HhH_motif"/>
</dbReference>
<dbReference type="GO" id="GO:0051539">
    <property type="term" value="F:4 iron, 4 sulfur cluster binding"/>
    <property type="evidence" value="ECO:0007669"/>
    <property type="project" value="UniProtKB-UniRule"/>
</dbReference>
<keyword evidence="2 12" id="KW-0004">4Fe-4S</keyword>
<dbReference type="InterPro" id="IPR005759">
    <property type="entry name" value="Nth"/>
</dbReference>
<reference evidence="14" key="2">
    <citation type="submission" date="2021-04" db="EMBL/GenBank/DDBJ databases">
        <authorList>
            <person name="Dong X."/>
        </authorList>
    </citation>
    <scope>NUCLEOTIDE SEQUENCE</scope>
    <source>
        <strain evidence="14">ZWT</strain>
    </source>
</reference>
<protein>
    <recommendedName>
        <fullName evidence="12">Endonuclease III</fullName>
        <ecNumber evidence="12">4.2.99.18</ecNumber>
    </recommendedName>
    <alternativeName>
        <fullName evidence="12">DNA-(apurinic or apyrimidinic site) lyase</fullName>
    </alternativeName>
</protein>
<keyword evidence="4 12" id="KW-0227">DNA damage</keyword>
<dbReference type="GO" id="GO:0046872">
    <property type="term" value="F:metal ion binding"/>
    <property type="evidence" value="ECO:0007669"/>
    <property type="project" value="UniProtKB-KW"/>
</dbReference>
<dbReference type="CDD" id="cd00056">
    <property type="entry name" value="ENDO3c"/>
    <property type="match status" value="1"/>
</dbReference>
<dbReference type="InterPro" id="IPR003265">
    <property type="entry name" value="HhH-GPD_domain"/>
</dbReference>
<feature type="binding site" evidence="12">
    <location>
        <position position="204"/>
    </location>
    <ligand>
        <name>[4Fe-4S] cluster</name>
        <dbReference type="ChEBI" id="CHEBI:49883"/>
    </ligand>
</feature>
<sequence>MKNKKEIDQILDSLEELYPDAQCELNYRTPFELLVATMLSAQTTDIKVNQVTEKLFEKYQGPKDFAEASTEELESDIKVIGLYRNKAKNLKKMSEVILRDYNGIVPNTKEELVKLAGVGTKTANVVLSNAFNVPAIAVDTHVFRVANRIGLAKGKDVKVTEEQLRRNVKIDRWSRAHHLLIFHGRRCCKARKPDCENCKINYTCEFFI</sequence>
<dbReference type="GO" id="GO:0003677">
    <property type="term" value="F:DNA binding"/>
    <property type="evidence" value="ECO:0007669"/>
    <property type="project" value="UniProtKB-UniRule"/>
</dbReference>
<keyword evidence="5 12" id="KW-0378">Hydrolase</keyword>
<keyword evidence="7 12" id="KW-0411">Iron-sulfur</keyword>
<evidence type="ECO:0000256" key="3">
    <source>
        <dbReference type="ARBA" id="ARBA00022723"/>
    </source>
</evidence>
<comment type="caution">
    <text evidence="14">The sequence shown here is derived from an EMBL/GenBank/DDBJ whole genome shotgun (WGS) entry which is preliminary data.</text>
</comment>
<evidence type="ECO:0000313" key="15">
    <source>
        <dbReference type="Proteomes" id="UP001056429"/>
    </source>
</evidence>
<dbReference type="PANTHER" id="PTHR10359:SF18">
    <property type="entry name" value="ENDONUCLEASE III"/>
    <property type="match status" value="1"/>
</dbReference>
<evidence type="ECO:0000256" key="9">
    <source>
        <dbReference type="ARBA" id="ARBA00023204"/>
    </source>
</evidence>
<dbReference type="Pfam" id="PF00633">
    <property type="entry name" value="HHH"/>
    <property type="match status" value="1"/>
</dbReference>
<dbReference type="GO" id="GO:0006285">
    <property type="term" value="P:base-excision repair, AP site formation"/>
    <property type="evidence" value="ECO:0007669"/>
    <property type="project" value="TreeGrafter"/>
</dbReference>
<keyword evidence="14" id="KW-0540">Nuclease</keyword>
<keyword evidence="6 12" id="KW-0408">Iron</keyword>
<comment type="similarity">
    <text evidence="1 12">Belongs to the Nth/MutY family.</text>
</comment>
<dbReference type="GO" id="GO:0140078">
    <property type="term" value="F:class I DNA-(apurinic or apyrimidinic site) endonuclease activity"/>
    <property type="evidence" value="ECO:0007669"/>
    <property type="project" value="UniProtKB-EC"/>
</dbReference>
<keyword evidence="3 12" id="KW-0479">Metal-binding</keyword>
<evidence type="ECO:0000313" key="14">
    <source>
        <dbReference type="EMBL" id="MCM1990115.1"/>
    </source>
</evidence>
<keyword evidence="11 12" id="KW-0326">Glycosidase</keyword>
<dbReference type="SUPFAM" id="SSF48150">
    <property type="entry name" value="DNA-glycosylase"/>
    <property type="match status" value="1"/>
</dbReference>
<accession>A0A9J6P0Q0</accession>
<dbReference type="InterPro" id="IPR011257">
    <property type="entry name" value="DNA_glycosylase"/>
</dbReference>
<gene>
    <name evidence="12 14" type="primary">nth</name>
    <name evidence="14" type="ORF">KDK92_10260</name>
</gene>
<dbReference type="Gene3D" id="1.10.340.30">
    <property type="entry name" value="Hypothetical protein, domain 2"/>
    <property type="match status" value="1"/>
</dbReference>
<evidence type="ECO:0000256" key="4">
    <source>
        <dbReference type="ARBA" id="ARBA00022763"/>
    </source>
</evidence>
<keyword evidence="14" id="KW-0255">Endonuclease</keyword>
<dbReference type="PANTHER" id="PTHR10359">
    <property type="entry name" value="A/G-SPECIFIC ADENINE GLYCOSYLASE/ENDONUCLEASE III"/>
    <property type="match status" value="1"/>
</dbReference>
<evidence type="ECO:0000256" key="6">
    <source>
        <dbReference type="ARBA" id="ARBA00023004"/>
    </source>
</evidence>
<dbReference type="Gene3D" id="1.10.1670.10">
    <property type="entry name" value="Helix-hairpin-Helix base-excision DNA repair enzymes (C-terminal)"/>
    <property type="match status" value="1"/>
</dbReference>
<feature type="binding site" evidence="12">
    <location>
        <position position="195"/>
    </location>
    <ligand>
        <name>[4Fe-4S] cluster</name>
        <dbReference type="ChEBI" id="CHEBI:49883"/>
    </ligand>
</feature>
<keyword evidence="15" id="KW-1185">Reference proteome</keyword>
<feature type="binding site" evidence="12">
    <location>
        <position position="188"/>
    </location>
    <ligand>
        <name>[4Fe-4S] cluster</name>
        <dbReference type="ChEBI" id="CHEBI:49883"/>
    </ligand>
</feature>
<dbReference type="RefSeq" id="WP_250859157.1">
    <property type="nucleotide sequence ID" value="NZ_JAGSOJ010000002.1"/>
</dbReference>
<evidence type="ECO:0000256" key="5">
    <source>
        <dbReference type="ARBA" id="ARBA00022801"/>
    </source>
</evidence>
<dbReference type="AlphaFoldDB" id="A0A9J6P0Q0"/>
<dbReference type="SMART" id="SM00478">
    <property type="entry name" value="ENDO3c"/>
    <property type="match status" value="1"/>
</dbReference>
<dbReference type="PROSITE" id="PS01155">
    <property type="entry name" value="ENDONUCLEASE_III_2"/>
    <property type="match status" value="1"/>
</dbReference>
<keyword evidence="10 12" id="KW-0456">Lyase</keyword>
<evidence type="ECO:0000256" key="12">
    <source>
        <dbReference type="HAMAP-Rule" id="MF_00942"/>
    </source>
</evidence>
<dbReference type="NCBIfam" id="TIGR01083">
    <property type="entry name" value="nth"/>
    <property type="match status" value="1"/>
</dbReference>
<dbReference type="HAMAP" id="MF_00942">
    <property type="entry name" value="Nth"/>
    <property type="match status" value="1"/>
</dbReference>
<evidence type="ECO:0000256" key="10">
    <source>
        <dbReference type="ARBA" id="ARBA00023239"/>
    </source>
</evidence>
<evidence type="ECO:0000256" key="1">
    <source>
        <dbReference type="ARBA" id="ARBA00008343"/>
    </source>
</evidence>
<dbReference type="InterPro" id="IPR004036">
    <property type="entry name" value="Endonuclease-III-like_CS2"/>
</dbReference>
<dbReference type="EMBL" id="JAGSOJ010000002">
    <property type="protein sequence ID" value="MCM1990115.1"/>
    <property type="molecule type" value="Genomic_DNA"/>
</dbReference>
<proteinExistence type="inferred from homology"/>
<organism evidence="14 15">
    <name type="scientific">Oceanirhabdus seepicola</name>
    <dbReference type="NCBI Taxonomy" id="2828781"/>
    <lineage>
        <taxon>Bacteria</taxon>
        <taxon>Bacillati</taxon>
        <taxon>Bacillota</taxon>
        <taxon>Clostridia</taxon>
        <taxon>Eubacteriales</taxon>
        <taxon>Clostridiaceae</taxon>
        <taxon>Oceanirhabdus</taxon>
    </lineage>
</organism>
<dbReference type="FunFam" id="1.10.1670.10:FF:000001">
    <property type="entry name" value="Endonuclease III"/>
    <property type="match status" value="1"/>
</dbReference>
<evidence type="ECO:0000256" key="2">
    <source>
        <dbReference type="ARBA" id="ARBA00022485"/>
    </source>
</evidence>
<dbReference type="FunFam" id="1.10.340.30:FF:000001">
    <property type="entry name" value="Endonuclease III"/>
    <property type="match status" value="1"/>
</dbReference>
<feature type="domain" description="HhH-GPD" evidence="13">
    <location>
        <begin position="39"/>
        <end position="186"/>
    </location>
</feature>
<comment type="function">
    <text evidence="12">DNA repair enzyme that has both DNA N-glycosylase activity and AP-lyase activity. The DNA N-glycosylase activity releases various damaged pyrimidines from DNA by cleaving the N-glycosidic bond, leaving an AP (apurinic/apyrimidinic) site. The AP-lyase activity cleaves the phosphodiester bond 3' to the AP site by a beta-elimination, leaving a 3'-terminal unsaturated sugar and a product with a terminal 5'-phosphate.</text>
</comment>
<keyword evidence="8 12" id="KW-0238">DNA-binding</keyword>